<accession>A0A6V8KHI4</accession>
<proteinExistence type="predicted"/>
<reference evidence="1 2" key="2">
    <citation type="submission" date="2020-03" db="EMBL/GenBank/DDBJ databases">
        <authorList>
            <person name="Ichikawa N."/>
            <person name="Kimura A."/>
            <person name="Kitahashi Y."/>
            <person name="Uohara A."/>
        </authorList>
    </citation>
    <scope>NUCLEOTIDE SEQUENCE [LARGE SCALE GENOMIC DNA]</scope>
    <source>
        <strain evidence="1 2">NBRC 108639</strain>
    </source>
</reference>
<name>A0A6V8KHI4_9ACTN</name>
<sequence length="64" mass="6933">MTIAATVPAVHATGLSLRYGRTHALRDVDFTLDAGVTALLGPTARERPRCCGSWPPRWRRTAAS</sequence>
<organism evidence="1 2">
    <name type="scientific">Phytohabitans houttuyneae</name>
    <dbReference type="NCBI Taxonomy" id="1076126"/>
    <lineage>
        <taxon>Bacteria</taxon>
        <taxon>Bacillati</taxon>
        <taxon>Actinomycetota</taxon>
        <taxon>Actinomycetes</taxon>
        <taxon>Micromonosporales</taxon>
        <taxon>Micromonosporaceae</taxon>
    </lineage>
</organism>
<dbReference type="SUPFAM" id="SSF52540">
    <property type="entry name" value="P-loop containing nucleoside triphosphate hydrolases"/>
    <property type="match status" value="1"/>
</dbReference>
<dbReference type="Proteomes" id="UP000482800">
    <property type="component" value="Unassembled WGS sequence"/>
</dbReference>
<dbReference type="RefSeq" id="WP_246274127.1">
    <property type="nucleotide sequence ID" value="NZ_BLPF01000003.1"/>
</dbReference>
<dbReference type="InterPro" id="IPR027417">
    <property type="entry name" value="P-loop_NTPase"/>
</dbReference>
<dbReference type="EMBL" id="BLPF01000003">
    <property type="protein sequence ID" value="GFJ83314.1"/>
    <property type="molecule type" value="Genomic_DNA"/>
</dbReference>
<evidence type="ECO:0000313" key="1">
    <source>
        <dbReference type="EMBL" id="GFJ83314.1"/>
    </source>
</evidence>
<comment type="caution">
    <text evidence="1">The sequence shown here is derived from an EMBL/GenBank/DDBJ whole genome shotgun (WGS) entry which is preliminary data.</text>
</comment>
<evidence type="ECO:0000313" key="2">
    <source>
        <dbReference type="Proteomes" id="UP000482800"/>
    </source>
</evidence>
<evidence type="ECO:0008006" key="3">
    <source>
        <dbReference type="Google" id="ProtNLM"/>
    </source>
</evidence>
<protein>
    <recommendedName>
        <fullName evidence="3">ABC transporter domain-containing protein</fullName>
    </recommendedName>
</protein>
<dbReference type="AlphaFoldDB" id="A0A6V8KHI4"/>
<gene>
    <name evidence="1" type="ORF">Phou_074940</name>
</gene>
<keyword evidence="2" id="KW-1185">Reference proteome</keyword>
<reference evidence="1 2" key="1">
    <citation type="submission" date="2020-03" db="EMBL/GenBank/DDBJ databases">
        <title>Whole genome shotgun sequence of Phytohabitans houttuyneae NBRC 108639.</title>
        <authorList>
            <person name="Komaki H."/>
            <person name="Tamura T."/>
        </authorList>
    </citation>
    <scope>NUCLEOTIDE SEQUENCE [LARGE SCALE GENOMIC DNA]</scope>
    <source>
        <strain evidence="1 2">NBRC 108639</strain>
    </source>
</reference>